<dbReference type="EMBL" id="AP005408">
    <property type="protein sequence ID" value="BAD17362.1"/>
    <property type="molecule type" value="Genomic_DNA"/>
</dbReference>
<feature type="region of interest" description="Disordered" evidence="1">
    <location>
        <begin position="27"/>
        <end position="72"/>
    </location>
</feature>
<organism evidence="2 4">
    <name type="scientific">Oryza sativa subsp. japonica</name>
    <name type="common">Rice</name>
    <dbReference type="NCBI Taxonomy" id="39947"/>
    <lineage>
        <taxon>Eukaryota</taxon>
        <taxon>Viridiplantae</taxon>
        <taxon>Streptophyta</taxon>
        <taxon>Embryophyta</taxon>
        <taxon>Tracheophyta</taxon>
        <taxon>Spermatophyta</taxon>
        <taxon>Magnoliopsida</taxon>
        <taxon>Liliopsida</taxon>
        <taxon>Poales</taxon>
        <taxon>Poaceae</taxon>
        <taxon>BOP clade</taxon>
        <taxon>Oryzoideae</taxon>
        <taxon>Oryzeae</taxon>
        <taxon>Oryzinae</taxon>
        <taxon>Oryza</taxon>
        <taxon>Oryza sativa</taxon>
    </lineage>
</organism>
<accession>Q6Z1T6</accession>
<evidence type="ECO:0000313" key="3">
    <source>
        <dbReference type="EMBL" id="BAD27758.1"/>
    </source>
</evidence>
<name>Q6Z1T6_ORYSJ</name>
<sequence length="72" mass="7209">MALVDGGGVATAIFKQCEGETIEEVGAAVQTKEQQGQGGASPNNARDRARPHGAEGGGGAAKRCANEEKQAA</sequence>
<feature type="compositionally biased region" description="Polar residues" evidence="1">
    <location>
        <begin position="31"/>
        <end position="44"/>
    </location>
</feature>
<protein>
    <submittedName>
        <fullName evidence="2">Uncharacterized protein</fullName>
    </submittedName>
</protein>
<evidence type="ECO:0000313" key="4">
    <source>
        <dbReference type="Proteomes" id="UP000000763"/>
    </source>
</evidence>
<dbReference type="AlphaFoldDB" id="Q6Z1T6"/>
<reference evidence="2" key="2">
    <citation type="submission" date="2002-06" db="EMBL/GenBank/DDBJ databases">
        <title>Oryza sativa nipponbare(GA3) genomic DNA, chromosome 2, BAC clone:OSJNBa0022A24.</title>
        <authorList>
            <person name="Sasaki T."/>
            <person name="Matsumoto T."/>
            <person name="Katayose Y."/>
        </authorList>
    </citation>
    <scope>NUCLEOTIDE SEQUENCE</scope>
</reference>
<evidence type="ECO:0000256" key="1">
    <source>
        <dbReference type="SAM" id="MobiDB-lite"/>
    </source>
</evidence>
<gene>
    <name evidence="3" type="ORF">OJ1116_C12.6</name>
    <name evidence="2" type="ORF">OSJNBa0022A24.72</name>
</gene>
<dbReference type="Proteomes" id="UP000000763">
    <property type="component" value="Chromosome 2"/>
</dbReference>
<reference evidence="4" key="4">
    <citation type="journal article" date="2008" name="Nucleic Acids Res.">
        <title>The rice annotation project database (RAP-DB): 2008 update.</title>
        <authorList>
            <consortium name="The rice annotation project (RAP)"/>
        </authorList>
    </citation>
    <scope>GENOME REANNOTATION</scope>
    <source>
        <strain evidence="4">cv. Nipponbare</strain>
    </source>
</reference>
<reference evidence="3" key="1">
    <citation type="submission" date="2001-09" db="EMBL/GenBank/DDBJ databases">
        <title>Oryza sativa nipponbare(GA3) genomic DNA, chromosome 2, BAC clone:OJ1116_C12.</title>
        <authorList>
            <person name="Sasaki T."/>
            <person name="Matsumoto T."/>
            <person name="Yamamoto K."/>
        </authorList>
    </citation>
    <scope>NUCLEOTIDE SEQUENCE</scope>
</reference>
<reference evidence="4" key="3">
    <citation type="journal article" date="2005" name="Nature">
        <title>The map-based sequence of the rice genome.</title>
        <authorList>
            <consortium name="International rice genome sequencing project (IRGSP)"/>
            <person name="Matsumoto T."/>
            <person name="Wu J."/>
            <person name="Kanamori H."/>
            <person name="Katayose Y."/>
            <person name="Fujisawa M."/>
            <person name="Namiki N."/>
            <person name="Mizuno H."/>
            <person name="Yamamoto K."/>
            <person name="Antonio B.A."/>
            <person name="Baba T."/>
            <person name="Sakata K."/>
            <person name="Nagamura Y."/>
            <person name="Aoki H."/>
            <person name="Arikawa K."/>
            <person name="Arita K."/>
            <person name="Bito T."/>
            <person name="Chiden Y."/>
            <person name="Fujitsuka N."/>
            <person name="Fukunaka R."/>
            <person name="Hamada M."/>
            <person name="Harada C."/>
            <person name="Hayashi A."/>
            <person name="Hijishita S."/>
            <person name="Honda M."/>
            <person name="Hosokawa S."/>
            <person name="Ichikawa Y."/>
            <person name="Idonuma A."/>
            <person name="Iijima M."/>
            <person name="Ikeda M."/>
            <person name="Ikeno M."/>
            <person name="Ito K."/>
            <person name="Ito S."/>
            <person name="Ito T."/>
            <person name="Ito Y."/>
            <person name="Ito Y."/>
            <person name="Iwabuchi A."/>
            <person name="Kamiya K."/>
            <person name="Karasawa W."/>
            <person name="Kurita K."/>
            <person name="Katagiri S."/>
            <person name="Kikuta A."/>
            <person name="Kobayashi H."/>
            <person name="Kobayashi N."/>
            <person name="Machita K."/>
            <person name="Maehara T."/>
            <person name="Masukawa M."/>
            <person name="Mizubayashi T."/>
            <person name="Mukai Y."/>
            <person name="Nagasaki H."/>
            <person name="Nagata Y."/>
            <person name="Naito S."/>
            <person name="Nakashima M."/>
            <person name="Nakama Y."/>
            <person name="Nakamichi Y."/>
            <person name="Nakamura M."/>
            <person name="Meguro A."/>
            <person name="Negishi M."/>
            <person name="Ohta I."/>
            <person name="Ohta T."/>
            <person name="Okamoto M."/>
            <person name="Ono N."/>
            <person name="Saji S."/>
            <person name="Sakaguchi M."/>
            <person name="Sakai K."/>
            <person name="Shibata M."/>
            <person name="Shimokawa T."/>
            <person name="Song J."/>
            <person name="Takazaki Y."/>
            <person name="Terasawa K."/>
            <person name="Tsugane M."/>
            <person name="Tsuji K."/>
            <person name="Ueda S."/>
            <person name="Waki K."/>
            <person name="Yamagata H."/>
            <person name="Yamamoto M."/>
            <person name="Yamamoto S."/>
            <person name="Yamane H."/>
            <person name="Yoshiki S."/>
            <person name="Yoshihara R."/>
            <person name="Yukawa K."/>
            <person name="Zhong H."/>
            <person name="Yano M."/>
            <person name="Yuan Q."/>
            <person name="Ouyang S."/>
            <person name="Liu J."/>
            <person name="Jones K.M."/>
            <person name="Gansberger K."/>
            <person name="Moffat K."/>
            <person name="Hill J."/>
            <person name="Bera J."/>
            <person name="Fadrosh D."/>
            <person name="Jin S."/>
            <person name="Johri S."/>
            <person name="Kim M."/>
            <person name="Overton L."/>
            <person name="Reardon M."/>
            <person name="Tsitrin T."/>
            <person name="Vuong H."/>
            <person name="Weaver B."/>
            <person name="Ciecko A."/>
            <person name="Tallon L."/>
            <person name="Jackson J."/>
            <person name="Pai G."/>
            <person name="Aken S.V."/>
            <person name="Utterback T."/>
            <person name="Reidmuller S."/>
            <person name="Feldblyum T."/>
            <person name="Hsiao J."/>
            <person name="Zismann V."/>
            <person name="Iobst S."/>
            <person name="de Vazeille A.R."/>
            <person name="Buell C.R."/>
            <person name="Ying K."/>
            <person name="Li Y."/>
            <person name="Lu T."/>
            <person name="Huang Y."/>
            <person name="Zhao Q."/>
            <person name="Feng Q."/>
            <person name="Zhang L."/>
            <person name="Zhu J."/>
            <person name="Weng Q."/>
            <person name="Mu J."/>
            <person name="Lu Y."/>
            <person name="Fan D."/>
            <person name="Liu Y."/>
            <person name="Guan J."/>
            <person name="Zhang Y."/>
            <person name="Yu S."/>
            <person name="Liu X."/>
            <person name="Zhang Y."/>
            <person name="Hong G."/>
            <person name="Han B."/>
            <person name="Choisne N."/>
            <person name="Demange N."/>
            <person name="Orjeda G."/>
            <person name="Samain S."/>
            <person name="Cattolico L."/>
            <person name="Pelletier E."/>
            <person name="Couloux A."/>
            <person name="Segurens B."/>
            <person name="Wincker P."/>
            <person name="D'Hont A."/>
            <person name="Scarpelli C."/>
            <person name="Weissenbach J."/>
            <person name="Salanoubat M."/>
            <person name="Quetier F."/>
            <person name="Yu Y."/>
            <person name="Kim H.R."/>
            <person name="Rambo T."/>
            <person name="Currie J."/>
            <person name="Collura K."/>
            <person name="Luo M."/>
            <person name="Yang T."/>
            <person name="Ammiraju J.S.S."/>
            <person name="Engler F."/>
            <person name="Soderlund C."/>
            <person name="Wing R.A."/>
            <person name="Palmer L.E."/>
            <person name="de la Bastide M."/>
            <person name="Spiegel L."/>
            <person name="Nascimento L."/>
            <person name="Zutavern T."/>
            <person name="O'Shaughnessy A."/>
            <person name="Dike S."/>
            <person name="Dedhia N."/>
            <person name="Preston R."/>
            <person name="Balija V."/>
            <person name="McCombie W.R."/>
            <person name="Chow T."/>
            <person name="Chen H."/>
            <person name="Chung M."/>
            <person name="Chen C."/>
            <person name="Shaw J."/>
            <person name="Wu H."/>
            <person name="Hsiao K."/>
            <person name="Chao Y."/>
            <person name="Chu M."/>
            <person name="Cheng C."/>
            <person name="Hour A."/>
            <person name="Lee P."/>
            <person name="Lin S."/>
            <person name="Lin Y."/>
            <person name="Liou J."/>
            <person name="Liu S."/>
            <person name="Hsing Y."/>
            <person name="Raghuvanshi S."/>
            <person name="Mohanty A."/>
            <person name="Bharti A.K."/>
            <person name="Gaur A."/>
            <person name="Gupta V."/>
            <person name="Kumar D."/>
            <person name="Ravi V."/>
            <person name="Vij S."/>
            <person name="Kapur A."/>
            <person name="Khurana P."/>
            <person name="Khurana P."/>
            <person name="Khurana J.P."/>
            <person name="Tyagi A.K."/>
            <person name="Gaikwad K."/>
            <person name="Singh A."/>
            <person name="Dalal V."/>
            <person name="Srivastava S."/>
            <person name="Dixit A."/>
            <person name="Pal A.K."/>
            <person name="Ghazi I.A."/>
            <person name="Yadav M."/>
            <person name="Pandit A."/>
            <person name="Bhargava A."/>
            <person name="Sureshbabu K."/>
            <person name="Batra K."/>
            <person name="Sharma T.R."/>
            <person name="Mohapatra T."/>
            <person name="Singh N.K."/>
            <person name="Messing J."/>
            <person name="Nelson A.B."/>
            <person name="Fuks G."/>
            <person name="Kavchok S."/>
            <person name="Keizer G."/>
            <person name="Linton E."/>
            <person name="Llaca V."/>
            <person name="Song R."/>
            <person name="Tanyolac B."/>
            <person name="Young S."/>
            <person name="Ho-Il K."/>
            <person name="Hahn J.H."/>
            <person name="Sangsakoo G."/>
            <person name="Vanavichit A."/>
            <person name="de Mattos Luiz.A.T."/>
            <person name="Zimmer P.D."/>
            <person name="Malone G."/>
            <person name="Dellagostin O."/>
            <person name="de Oliveira A.C."/>
            <person name="Bevan M."/>
            <person name="Bancroft I."/>
            <person name="Minx P."/>
            <person name="Cordum H."/>
            <person name="Wilson R."/>
            <person name="Cheng Z."/>
            <person name="Jin W."/>
            <person name="Jiang J."/>
            <person name="Leong S.A."/>
            <person name="Iwama H."/>
            <person name="Gojobori T."/>
            <person name="Itoh T."/>
            <person name="Niimura Y."/>
            <person name="Fujii Y."/>
            <person name="Habara T."/>
            <person name="Sakai H."/>
            <person name="Sato Y."/>
            <person name="Wilson G."/>
            <person name="Kumar K."/>
            <person name="McCouch S."/>
            <person name="Juretic N."/>
            <person name="Hoen D."/>
            <person name="Wright S."/>
            <person name="Bruskiewich R."/>
            <person name="Bureau T."/>
            <person name="Miyao A."/>
            <person name="Hirochika H."/>
            <person name="Nishikawa T."/>
            <person name="Kadowaki K."/>
            <person name="Sugiura M."/>
            <person name="Burr B."/>
            <person name="Sasaki T."/>
        </authorList>
    </citation>
    <scope>NUCLEOTIDE SEQUENCE [LARGE SCALE GENOMIC DNA]</scope>
    <source>
        <strain evidence="4">cv. Nipponbare</strain>
    </source>
</reference>
<dbReference type="EMBL" id="AP004134">
    <property type="protein sequence ID" value="BAD27758.1"/>
    <property type="molecule type" value="Genomic_DNA"/>
</dbReference>
<proteinExistence type="predicted"/>
<evidence type="ECO:0000313" key="2">
    <source>
        <dbReference type="EMBL" id="BAD17362.1"/>
    </source>
</evidence>